<evidence type="ECO:0000256" key="6">
    <source>
        <dbReference type="RuleBase" id="RU362062"/>
    </source>
</evidence>
<dbReference type="PANTHER" id="PTHR30435">
    <property type="entry name" value="FLAGELLAR PROTEIN"/>
    <property type="match status" value="1"/>
</dbReference>
<keyword evidence="4 6" id="KW-0975">Bacterial flagellum</keyword>
<keyword evidence="9" id="KW-0969">Cilium</keyword>
<dbReference type="InterPro" id="IPR006299">
    <property type="entry name" value="FlgC"/>
</dbReference>
<dbReference type="InterPro" id="IPR010930">
    <property type="entry name" value="Flg_bb/hook_C_dom"/>
</dbReference>
<evidence type="ECO:0000259" key="8">
    <source>
        <dbReference type="Pfam" id="PF06429"/>
    </source>
</evidence>
<dbReference type="KEGG" id="cbar:PATL70BA_0474"/>
<evidence type="ECO:0000256" key="4">
    <source>
        <dbReference type="ARBA" id="ARBA00023143"/>
    </source>
</evidence>
<proteinExistence type="inferred from homology"/>
<keyword evidence="10" id="KW-1185">Reference proteome</keyword>
<evidence type="ECO:0000259" key="7">
    <source>
        <dbReference type="Pfam" id="PF00460"/>
    </source>
</evidence>
<dbReference type="Proteomes" id="UP000279029">
    <property type="component" value="Chromosome"/>
</dbReference>
<evidence type="ECO:0000313" key="9">
    <source>
        <dbReference type="EMBL" id="VDN46329.1"/>
    </source>
</evidence>
<comment type="subunit">
    <text evidence="5 6">The basal body constitutes a major portion of the flagellar organelle and consists of four rings (L,P,S, and M) mounted on a central rod. The rod consists of about 26 subunits of FlgG in the distal portion, and FlgB, FlgC and FlgF are thought to build up the proximal portion of the rod with about 6 subunits each.</text>
</comment>
<name>A0A3P7S077_9FIRM</name>
<evidence type="ECO:0000256" key="5">
    <source>
        <dbReference type="ARBA" id="ARBA00025933"/>
    </source>
</evidence>
<keyword evidence="9" id="KW-0282">Flagellum</keyword>
<dbReference type="EMBL" id="LR130778">
    <property type="protein sequence ID" value="VDN46329.1"/>
    <property type="molecule type" value="Genomic_DNA"/>
</dbReference>
<dbReference type="Pfam" id="PF00460">
    <property type="entry name" value="Flg_bb_rod"/>
    <property type="match status" value="1"/>
</dbReference>
<evidence type="ECO:0000256" key="3">
    <source>
        <dbReference type="ARBA" id="ARBA00017941"/>
    </source>
</evidence>
<dbReference type="PANTHER" id="PTHR30435:SF2">
    <property type="entry name" value="FLAGELLAR BASAL-BODY ROD PROTEIN FLGC"/>
    <property type="match status" value="1"/>
</dbReference>
<reference evidence="9 10" key="1">
    <citation type="submission" date="2018-09" db="EMBL/GenBank/DDBJ databases">
        <authorList>
            <person name="Postec A."/>
        </authorList>
    </citation>
    <scope>NUCLEOTIDE SEQUENCE [LARGE SCALE GENOMIC DNA]</scope>
    <source>
        <strain evidence="9">70B-A</strain>
    </source>
</reference>
<dbReference type="GO" id="GO:0071978">
    <property type="term" value="P:bacterial-type flagellum-dependent swarming motility"/>
    <property type="evidence" value="ECO:0007669"/>
    <property type="project" value="TreeGrafter"/>
</dbReference>
<dbReference type="NCBIfam" id="TIGR01395">
    <property type="entry name" value="FlgC"/>
    <property type="match status" value="1"/>
</dbReference>
<comment type="similarity">
    <text evidence="2">Belongs to the flagella basal body rod proteins family.</text>
</comment>
<dbReference type="Pfam" id="PF06429">
    <property type="entry name" value="Flg_bbr_C"/>
    <property type="match status" value="1"/>
</dbReference>
<dbReference type="GO" id="GO:0030694">
    <property type="term" value="C:bacterial-type flagellum basal body, rod"/>
    <property type="evidence" value="ECO:0007669"/>
    <property type="project" value="UniProtKB-UniRule"/>
</dbReference>
<gene>
    <name evidence="9" type="primary">flgC</name>
    <name evidence="9" type="ORF">PATL70BA_0474</name>
</gene>
<dbReference type="AlphaFoldDB" id="A0A3P7S077"/>
<feature type="domain" description="Flagellar basal body rod protein N-terminal" evidence="7">
    <location>
        <begin position="7"/>
        <end position="35"/>
    </location>
</feature>
<protein>
    <recommendedName>
        <fullName evidence="3 6">Flagellar basal-body rod protein FlgC</fullName>
    </recommendedName>
</protein>
<sequence length="147" mass="16263">MSFFSSMNVSASGMTAQRLRMDTISQNIANVNTTRGEDGGPYRRKTVVFEEIQSRNNFKGMLNEYLNDQSVNGGVKVSKIIEDNKPPIRAYDPTHPDADEEGYVSMPNVNTIEEMTNLISANRSYEANITAFNASKGMISSALNIGR</sequence>
<evidence type="ECO:0000256" key="1">
    <source>
        <dbReference type="ARBA" id="ARBA00004117"/>
    </source>
</evidence>
<organism evidence="9 10">
    <name type="scientific">Petrocella atlantisensis</name>
    <dbReference type="NCBI Taxonomy" id="2173034"/>
    <lineage>
        <taxon>Bacteria</taxon>
        <taxon>Bacillati</taxon>
        <taxon>Bacillota</taxon>
        <taxon>Clostridia</taxon>
        <taxon>Lachnospirales</taxon>
        <taxon>Vallitaleaceae</taxon>
        <taxon>Petrocella</taxon>
    </lineage>
</organism>
<feature type="domain" description="Flagellar basal-body/hook protein C-terminal" evidence="8">
    <location>
        <begin position="101"/>
        <end position="145"/>
    </location>
</feature>
<dbReference type="RefSeq" id="WP_125135859.1">
    <property type="nucleotide sequence ID" value="NZ_LR130778.1"/>
</dbReference>
<evidence type="ECO:0000256" key="2">
    <source>
        <dbReference type="ARBA" id="ARBA00009677"/>
    </source>
</evidence>
<comment type="subcellular location">
    <subcellularLocation>
        <location evidence="1 6">Bacterial flagellum basal body</location>
    </subcellularLocation>
</comment>
<accession>A0A3P7S077</accession>
<evidence type="ECO:0000313" key="10">
    <source>
        <dbReference type="Proteomes" id="UP000279029"/>
    </source>
</evidence>
<keyword evidence="9" id="KW-0966">Cell projection</keyword>
<dbReference type="OrthoDB" id="9794148at2"/>
<dbReference type="InterPro" id="IPR001444">
    <property type="entry name" value="Flag_bb_rod_N"/>
</dbReference>